<keyword evidence="1" id="KW-0812">Transmembrane</keyword>
<name>A0AAD3D276_9STRA</name>
<dbReference type="Proteomes" id="UP001054902">
    <property type="component" value="Unassembled WGS sequence"/>
</dbReference>
<dbReference type="InterPro" id="IPR028994">
    <property type="entry name" value="Integrin_alpha_N"/>
</dbReference>
<keyword evidence="3" id="KW-1185">Reference proteome</keyword>
<evidence type="ECO:0000313" key="2">
    <source>
        <dbReference type="EMBL" id="GFH56517.1"/>
    </source>
</evidence>
<sequence>MEVQLSATLRVSLPESIDVFISARFDGGAKEKKARELYEGLKRRNKLKPFMVDAVTGDDFGNWTDRALHRAHESNGYCLFRGLWSKDWKSILYLHRDYDGKDLGAAQNSSVFDLGVGYGSDWSSKQWNANDECAKEVEQAFLRKFGKTKCIQPQEIQSAKAANVDFDLSASEIQTLLVAKKSNRPMSKKKKLILVCITFLVLIGIAIGVPLGLLLKKRKNMSYYLNGAGNDDLFGSAIAMSSNGGTVVIGSPETYDEEGKGYVKVYSYDVDGWELKGFKFEGDLAGDEFGKSVSISYNGNIIAIGSPRYGRDFGGRVYVYVFDKLMPHGSSWAIQ</sequence>
<accession>A0AAD3D276</accession>
<keyword evidence="1" id="KW-1133">Transmembrane helix</keyword>
<gene>
    <name evidence="2" type="ORF">CTEN210_12993</name>
</gene>
<dbReference type="EMBL" id="BLLK01000052">
    <property type="protein sequence ID" value="GFH56517.1"/>
    <property type="molecule type" value="Genomic_DNA"/>
</dbReference>
<proteinExistence type="predicted"/>
<reference evidence="2 3" key="1">
    <citation type="journal article" date="2021" name="Sci. Rep.">
        <title>The genome of the diatom Chaetoceros tenuissimus carries an ancient integrated fragment of an extant virus.</title>
        <authorList>
            <person name="Hongo Y."/>
            <person name="Kimura K."/>
            <person name="Takaki Y."/>
            <person name="Yoshida Y."/>
            <person name="Baba S."/>
            <person name="Kobayashi G."/>
            <person name="Nagasaki K."/>
            <person name="Hano T."/>
            <person name="Tomaru Y."/>
        </authorList>
    </citation>
    <scope>NUCLEOTIDE SEQUENCE [LARGE SCALE GENOMIC DNA]</scope>
    <source>
        <strain evidence="2 3">NIES-3715</strain>
    </source>
</reference>
<feature type="transmembrane region" description="Helical" evidence="1">
    <location>
        <begin position="192"/>
        <end position="215"/>
    </location>
</feature>
<dbReference type="AlphaFoldDB" id="A0AAD3D276"/>
<keyword evidence="1" id="KW-0472">Membrane</keyword>
<evidence type="ECO:0000313" key="3">
    <source>
        <dbReference type="Proteomes" id="UP001054902"/>
    </source>
</evidence>
<dbReference type="Gene3D" id="2.130.10.130">
    <property type="entry name" value="Integrin alpha, N-terminal"/>
    <property type="match status" value="1"/>
</dbReference>
<organism evidence="2 3">
    <name type="scientific">Chaetoceros tenuissimus</name>
    <dbReference type="NCBI Taxonomy" id="426638"/>
    <lineage>
        <taxon>Eukaryota</taxon>
        <taxon>Sar</taxon>
        <taxon>Stramenopiles</taxon>
        <taxon>Ochrophyta</taxon>
        <taxon>Bacillariophyta</taxon>
        <taxon>Coscinodiscophyceae</taxon>
        <taxon>Chaetocerotophycidae</taxon>
        <taxon>Chaetocerotales</taxon>
        <taxon>Chaetocerotaceae</taxon>
        <taxon>Chaetoceros</taxon>
    </lineage>
</organism>
<dbReference type="SUPFAM" id="SSF50960">
    <property type="entry name" value="TolB, C-terminal domain"/>
    <property type="match status" value="1"/>
</dbReference>
<comment type="caution">
    <text evidence="2">The sequence shown here is derived from an EMBL/GenBank/DDBJ whole genome shotgun (WGS) entry which is preliminary data.</text>
</comment>
<evidence type="ECO:0000256" key="1">
    <source>
        <dbReference type="SAM" id="Phobius"/>
    </source>
</evidence>
<protein>
    <submittedName>
        <fullName evidence="2">Uncharacterized protein</fullName>
    </submittedName>
</protein>